<evidence type="ECO:0000313" key="2">
    <source>
        <dbReference type="Proteomes" id="UP000293342"/>
    </source>
</evidence>
<keyword evidence="2" id="KW-1185">Reference proteome</keyword>
<organism evidence="1 2">
    <name type="scientific">Kribbella capetownensis</name>
    <dbReference type="NCBI Taxonomy" id="1572659"/>
    <lineage>
        <taxon>Bacteria</taxon>
        <taxon>Bacillati</taxon>
        <taxon>Actinomycetota</taxon>
        <taxon>Actinomycetes</taxon>
        <taxon>Propionibacteriales</taxon>
        <taxon>Kribbellaceae</taxon>
        <taxon>Kribbella</taxon>
    </lineage>
</organism>
<protein>
    <recommendedName>
        <fullName evidence="3">S-adenosyl methyltransferase</fullName>
    </recommendedName>
</protein>
<dbReference type="OrthoDB" id="3815449at2"/>
<dbReference type="EMBL" id="SJKD01000013">
    <property type="protein sequence ID" value="TCC40000.1"/>
    <property type="molecule type" value="Genomic_DNA"/>
</dbReference>
<comment type="caution">
    <text evidence="1">The sequence shown here is derived from an EMBL/GenBank/DDBJ whole genome shotgun (WGS) entry which is preliminary data.</text>
</comment>
<dbReference type="PIRSF" id="PIRSF017393">
    <property type="entry name" value="MTase_SAV2177"/>
    <property type="match status" value="1"/>
</dbReference>
<name>A0A4R0J3H5_9ACTN</name>
<dbReference type="InterPro" id="IPR006764">
    <property type="entry name" value="SAM_dep_MeTrfase_SAV2177_type"/>
</dbReference>
<sequence length="275" mass="30354">MPERNEARQVLPDVELHRPSEARLYDLFLGGKNSYEVDRRLFQEVLEIAPEAPALARENRRWLGDAIRWMVSDDVHQFLDLGCGLPAPPNTHEVALKADRQAKVVYVDNDLMAISHGQALLADDRSTFFADADLTDPESVLEHPVVTEALDLERPVGIILGLVLHRIPDTKQVRRLVAGYLAAVPPGSYLALTHPVNARDGSRLGEFATAVEDKLKESFPDLTFRAPVELAEIVAGLELIEPGLVDLTGWWPPAEQTLSPTGAALLLYVALARKP</sequence>
<evidence type="ECO:0008006" key="3">
    <source>
        <dbReference type="Google" id="ProtNLM"/>
    </source>
</evidence>
<reference evidence="1 2" key="1">
    <citation type="submission" date="2019-02" db="EMBL/GenBank/DDBJ databases">
        <title>Kribbella capetownensis sp. nov. and Kribbella speibonae sp. nov., isolated from soil.</title>
        <authorList>
            <person name="Curtis S.M."/>
            <person name="Norton I."/>
            <person name="Everest G.J."/>
            <person name="Meyers P.R."/>
        </authorList>
    </citation>
    <scope>NUCLEOTIDE SEQUENCE [LARGE SCALE GENOMIC DNA]</scope>
    <source>
        <strain evidence="1 2">YM53</strain>
    </source>
</reference>
<dbReference type="Proteomes" id="UP000293342">
    <property type="component" value="Unassembled WGS sequence"/>
</dbReference>
<accession>A0A4R0J3H5</accession>
<evidence type="ECO:0000313" key="1">
    <source>
        <dbReference type="EMBL" id="TCC40000.1"/>
    </source>
</evidence>
<dbReference type="AlphaFoldDB" id="A0A4R0J3H5"/>
<dbReference type="RefSeq" id="WP_131518700.1">
    <property type="nucleotide sequence ID" value="NZ_SJKD01000013.1"/>
</dbReference>
<dbReference type="Gene3D" id="3.40.50.150">
    <property type="entry name" value="Vaccinia Virus protein VP39"/>
    <property type="match status" value="1"/>
</dbReference>
<gene>
    <name evidence="1" type="ORF">E0H75_38670</name>
</gene>
<proteinExistence type="predicted"/>
<dbReference type="SUPFAM" id="SSF53335">
    <property type="entry name" value="S-adenosyl-L-methionine-dependent methyltransferases"/>
    <property type="match status" value="1"/>
</dbReference>
<dbReference type="Pfam" id="PF04672">
    <property type="entry name" value="Methyltransf_19"/>
    <property type="match status" value="1"/>
</dbReference>
<dbReference type="InterPro" id="IPR029063">
    <property type="entry name" value="SAM-dependent_MTases_sf"/>
</dbReference>